<evidence type="ECO:0000256" key="2">
    <source>
        <dbReference type="ARBA" id="ARBA00007164"/>
    </source>
</evidence>
<feature type="domain" description="Peptidase S11 D-alanyl-D-alanine carboxypeptidase A N-terminal" evidence="13">
    <location>
        <begin position="39"/>
        <end position="262"/>
    </location>
</feature>
<dbReference type="RefSeq" id="WP_183341701.1">
    <property type="nucleotide sequence ID" value="NZ_JACHNU010000002.1"/>
</dbReference>
<keyword evidence="15" id="KW-1185">Reference proteome</keyword>
<dbReference type="InterPro" id="IPR001967">
    <property type="entry name" value="Peptidase_S11_N"/>
</dbReference>
<feature type="chain" id="PRO_5032374338" evidence="12">
    <location>
        <begin position="37"/>
        <end position="420"/>
    </location>
</feature>
<evidence type="ECO:0000256" key="11">
    <source>
        <dbReference type="SAM" id="Phobius"/>
    </source>
</evidence>
<evidence type="ECO:0000313" key="15">
    <source>
        <dbReference type="Proteomes" id="UP000585272"/>
    </source>
</evidence>
<comment type="caution">
    <text evidence="14">The sequence shown here is derived from an EMBL/GenBank/DDBJ whole genome shotgun (WGS) entry which is preliminary data.</text>
</comment>
<keyword evidence="11" id="KW-0812">Transmembrane</keyword>
<dbReference type="EC" id="3.4.16.4" evidence="14"/>
<evidence type="ECO:0000256" key="9">
    <source>
        <dbReference type="PIRSR" id="PIRSR618044-2"/>
    </source>
</evidence>
<evidence type="ECO:0000256" key="12">
    <source>
        <dbReference type="SAM" id="SignalP"/>
    </source>
</evidence>
<feature type="active site" description="Acyl-ester intermediate" evidence="8">
    <location>
        <position position="73"/>
    </location>
</feature>
<dbReference type="AlphaFoldDB" id="A0A840IEW6"/>
<feature type="active site" evidence="8">
    <location>
        <position position="128"/>
    </location>
</feature>
<dbReference type="SUPFAM" id="SSF56601">
    <property type="entry name" value="beta-lactamase/transpeptidase-like"/>
    <property type="match status" value="1"/>
</dbReference>
<dbReference type="InterPro" id="IPR018044">
    <property type="entry name" value="Peptidase_S11"/>
</dbReference>
<comment type="similarity">
    <text evidence="2 10">Belongs to the peptidase S11 family.</text>
</comment>
<dbReference type="EMBL" id="JACHNU010000002">
    <property type="protein sequence ID" value="MBB4662480.1"/>
    <property type="molecule type" value="Genomic_DNA"/>
</dbReference>
<dbReference type="GO" id="GO:0006508">
    <property type="term" value="P:proteolysis"/>
    <property type="evidence" value="ECO:0007669"/>
    <property type="project" value="InterPro"/>
</dbReference>
<evidence type="ECO:0000313" key="14">
    <source>
        <dbReference type="EMBL" id="MBB4662480.1"/>
    </source>
</evidence>
<dbReference type="GO" id="GO:0071555">
    <property type="term" value="P:cell wall organization"/>
    <property type="evidence" value="ECO:0007669"/>
    <property type="project" value="UniProtKB-KW"/>
</dbReference>
<evidence type="ECO:0000256" key="6">
    <source>
        <dbReference type="ARBA" id="ARBA00022984"/>
    </source>
</evidence>
<dbReference type="PRINTS" id="PR00725">
    <property type="entry name" value="DADACBPTASE1"/>
</dbReference>
<dbReference type="Proteomes" id="UP000585272">
    <property type="component" value="Unassembled WGS sequence"/>
</dbReference>
<dbReference type="InterPro" id="IPR015956">
    <property type="entry name" value="Peniciliin-bd_prot_C_sf"/>
</dbReference>
<keyword evidence="4 14" id="KW-0378">Hydrolase</keyword>
<dbReference type="PANTHER" id="PTHR21581">
    <property type="entry name" value="D-ALANYL-D-ALANINE CARBOXYPEPTIDASE"/>
    <property type="match status" value="1"/>
</dbReference>
<dbReference type="Gene3D" id="2.60.410.10">
    <property type="entry name" value="D-Ala-D-Ala carboxypeptidase, C-terminal domain"/>
    <property type="match status" value="1"/>
</dbReference>
<keyword evidence="6" id="KW-0573">Peptidoglycan synthesis</keyword>
<dbReference type="GO" id="GO:0009002">
    <property type="term" value="F:serine-type D-Ala-D-Ala carboxypeptidase activity"/>
    <property type="evidence" value="ECO:0007669"/>
    <property type="project" value="UniProtKB-EC"/>
</dbReference>
<dbReference type="Pfam" id="PF00768">
    <property type="entry name" value="Peptidase_S11"/>
    <property type="match status" value="1"/>
</dbReference>
<feature type="active site" description="Proton acceptor" evidence="8">
    <location>
        <position position="76"/>
    </location>
</feature>
<sequence>MTPPRRPGAGAAKRGALACGLFLLLLALLAAPSASAKLPDPPKLSARSAAVFETSTGEPLYGVGAGERRLIASTTKIMTALVAVDELPLDRVCTAASYRPAPAETQIGLRAGERMSVRDLLRALMLPSANDAAETLAVCAGGSRQRFIDAMNAKARRLGLRGTHFSTPVGLDSTSNYSTAADLARLGIALRRDRFLARTVDMPSATLSTGAYPRTVYNRNLLVQRVGWVNGVKTGHTNAAGYLLVASGTRRGLSFVAAVTGTPSEGARDADALALLRWAYATHRFATPVRSRQVFAEARLKHRPEDEIALIATRTVRELIRRDERLRVVVDAPAELQGPLPRNAVVGSLTVRRAGRVIATVPLVTRTAVPEVGLLERAADAIVRPGSLIAIVVVIGGATALLLRRHGARRRRSRADMEAA</sequence>
<keyword evidence="3 12" id="KW-0732">Signal</keyword>
<evidence type="ECO:0000256" key="8">
    <source>
        <dbReference type="PIRSR" id="PIRSR618044-1"/>
    </source>
</evidence>
<dbReference type="InterPro" id="IPR037167">
    <property type="entry name" value="Peptidase_S11_C_sf"/>
</dbReference>
<evidence type="ECO:0000256" key="4">
    <source>
        <dbReference type="ARBA" id="ARBA00022801"/>
    </source>
</evidence>
<feature type="transmembrane region" description="Helical" evidence="11">
    <location>
        <begin position="382"/>
        <end position="403"/>
    </location>
</feature>
<keyword evidence="14" id="KW-0645">Protease</keyword>
<comment type="function">
    <text evidence="1">Removes C-terminal D-alanyl residues from sugar-peptide cell wall precursors.</text>
</comment>
<evidence type="ECO:0000256" key="1">
    <source>
        <dbReference type="ARBA" id="ARBA00003217"/>
    </source>
</evidence>
<name>A0A840IEW6_9ACTN</name>
<keyword evidence="14" id="KW-0121">Carboxypeptidase</keyword>
<evidence type="ECO:0000256" key="5">
    <source>
        <dbReference type="ARBA" id="ARBA00022960"/>
    </source>
</evidence>
<keyword evidence="11" id="KW-0472">Membrane</keyword>
<evidence type="ECO:0000256" key="7">
    <source>
        <dbReference type="ARBA" id="ARBA00023316"/>
    </source>
</evidence>
<keyword evidence="11" id="KW-1133">Transmembrane helix</keyword>
<dbReference type="GO" id="GO:0008360">
    <property type="term" value="P:regulation of cell shape"/>
    <property type="evidence" value="ECO:0007669"/>
    <property type="project" value="UniProtKB-KW"/>
</dbReference>
<evidence type="ECO:0000259" key="13">
    <source>
        <dbReference type="Pfam" id="PF00768"/>
    </source>
</evidence>
<protein>
    <submittedName>
        <fullName evidence="14">D-alanyl-D-alanine carboxypeptidase (Penicillin-binding protein 5/6)</fullName>
        <ecNumber evidence="14">3.4.16.4</ecNumber>
    </submittedName>
</protein>
<keyword evidence="7" id="KW-0961">Cell wall biogenesis/degradation</keyword>
<organism evidence="14 15">
    <name type="scientific">Conexibacter arvalis</name>
    <dbReference type="NCBI Taxonomy" id="912552"/>
    <lineage>
        <taxon>Bacteria</taxon>
        <taxon>Bacillati</taxon>
        <taxon>Actinomycetota</taxon>
        <taxon>Thermoleophilia</taxon>
        <taxon>Solirubrobacterales</taxon>
        <taxon>Conexibacteraceae</taxon>
        <taxon>Conexibacter</taxon>
    </lineage>
</organism>
<reference evidence="14 15" key="1">
    <citation type="submission" date="2020-08" db="EMBL/GenBank/DDBJ databases">
        <title>Genomic Encyclopedia of Archaeal and Bacterial Type Strains, Phase II (KMG-II): from individual species to whole genera.</title>
        <authorList>
            <person name="Goeker M."/>
        </authorList>
    </citation>
    <scope>NUCLEOTIDE SEQUENCE [LARGE SCALE GENOMIC DNA]</scope>
    <source>
        <strain evidence="14 15">DSM 23288</strain>
    </source>
</reference>
<dbReference type="InterPro" id="IPR012338">
    <property type="entry name" value="Beta-lactam/transpept-like"/>
</dbReference>
<dbReference type="PANTHER" id="PTHR21581:SF33">
    <property type="entry name" value="D-ALANYL-D-ALANINE CARBOXYPEPTIDASE DACB"/>
    <property type="match status" value="1"/>
</dbReference>
<gene>
    <name evidence="14" type="ORF">BDZ31_002066</name>
</gene>
<dbReference type="Gene3D" id="3.40.710.10">
    <property type="entry name" value="DD-peptidase/beta-lactamase superfamily"/>
    <property type="match status" value="1"/>
</dbReference>
<keyword evidence="5" id="KW-0133">Cell shape</keyword>
<proteinExistence type="inferred from homology"/>
<dbReference type="GO" id="GO:0009252">
    <property type="term" value="P:peptidoglycan biosynthetic process"/>
    <property type="evidence" value="ECO:0007669"/>
    <property type="project" value="UniProtKB-KW"/>
</dbReference>
<accession>A0A840IEW6</accession>
<evidence type="ECO:0000256" key="3">
    <source>
        <dbReference type="ARBA" id="ARBA00022729"/>
    </source>
</evidence>
<feature type="binding site" evidence="9">
    <location>
        <position position="233"/>
    </location>
    <ligand>
        <name>substrate</name>
    </ligand>
</feature>
<dbReference type="SUPFAM" id="SSF69189">
    <property type="entry name" value="Penicillin-binding protein associated domain"/>
    <property type="match status" value="1"/>
</dbReference>
<evidence type="ECO:0000256" key="10">
    <source>
        <dbReference type="RuleBase" id="RU004016"/>
    </source>
</evidence>
<feature type="signal peptide" evidence="12">
    <location>
        <begin position="1"/>
        <end position="36"/>
    </location>
</feature>